<dbReference type="PANTHER" id="PTHR35358">
    <property type="entry name" value="OS06G0711100 PROTEIN"/>
    <property type="match status" value="1"/>
</dbReference>
<evidence type="ECO:0000256" key="1">
    <source>
        <dbReference type="SAM" id="Coils"/>
    </source>
</evidence>
<dbReference type="Proteomes" id="UP001497516">
    <property type="component" value="Chromosome 4"/>
</dbReference>
<dbReference type="Pfam" id="PF05278">
    <property type="entry name" value="PEARLI-4"/>
    <property type="match status" value="1"/>
</dbReference>
<evidence type="ECO:0000313" key="3">
    <source>
        <dbReference type="EMBL" id="CAL1385137.1"/>
    </source>
</evidence>
<organism evidence="3 4">
    <name type="scientific">Linum trigynum</name>
    <dbReference type="NCBI Taxonomy" id="586398"/>
    <lineage>
        <taxon>Eukaryota</taxon>
        <taxon>Viridiplantae</taxon>
        <taxon>Streptophyta</taxon>
        <taxon>Embryophyta</taxon>
        <taxon>Tracheophyta</taxon>
        <taxon>Spermatophyta</taxon>
        <taxon>Magnoliopsida</taxon>
        <taxon>eudicotyledons</taxon>
        <taxon>Gunneridae</taxon>
        <taxon>Pentapetalae</taxon>
        <taxon>rosids</taxon>
        <taxon>fabids</taxon>
        <taxon>Malpighiales</taxon>
        <taxon>Linaceae</taxon>
        <taxon>Linum</taxon>
    </lineage>
</organism>
<dbReference type="InterPro" id="IPR007942">
    <property type="entry name" value="PLipase-like"/>
</dbReference>
<feature type="region of interest" description="Disordered" evidence="2">
    <location>
        <begin position="163"/>
        <end position="271"/>
    </location>
</feature>
<reference evidence="3 4" key="1">
    <citation type="submission" date="2024-04" db="EMBL/GenBank/DDBJ databases">
        <authorList>
            <person name="Fracassetti M."/>
        </authorList>
    </citation>
    <scope>NUCLEOTIDE SEQUENCE [LARGE SCALE GENOMIC DNA]</scope>
</reference>
<keyword evidence="1" id="KW-0175">Coiled coil</keyword>
<feature type="compositionally biased region" description="Basic and acidic residues" evidence="2">
    <location>
        <begin position="238"/>
        <end position="248"/>
    </location>
</feature>
<dbReference type="AlphaFoldDB" id="A0AAV2EHA5"/>
<evidence type="ECO:0000256" key="2">
    <source>
        <dbReference type="SAM" id="MobiDB-lite"/>
    </source>
</evidence>
<keyword evidence="4" id="KW-1185">Reference proteome</keyword>
<proteinExistence type="predicted"/>
<gene>
    <name evidence="3" type="ORF">LTRI10_LOCUS26296</name>
</gene>
<dbReference type="EMBL" id="OZ034817">
    <property type="protein sequence ID" value="CAL1385137.1"/>
    <property type="molecule type" value="Genomic_DNA"/>
</dbReference>
<accession>A0AAV2EHA5</accession>
<sequence length="487" mass="52970">MVWFGSLRVLREGDKEMADNGRVHPECVNAGNPYHQCGVACLEKIAQGITRKSMSKKKSDSPRSAKQVQLIRKIDGERRVANPNCPKAANPYHECGKYCTNKPADANFHDTDKDEGPFLLGAPVSMIRKTKEALSQPNSPHGVSNNVSAAKAANVAAIASPISPVSKTDSNANSNKKVVESDNSQSTSSSEEEIDSREQSFHETQAPTYESVPASGIITPDGPLSPNKGSFTSFVDPKPTKQQHEEKNLTTSSPKGASSPKPGDANNDEPIMKSMEFSFSGISHMSHDSDDDEVQSVISDSCVSVGKYQVRATIASILSAIFAKYGDIAGNCKLESVSMRAYYLECLCSVVLELQSLSIRQLTKSKVKEMLAVLKDVESAGIDVHWLRNILNDLTEVVDLNSQHQAAELAKAECDHAVESVKRELESMMEDLALKEQAVAEARSKVEQTRARLLELEAESSKLSEAVSSSWSLVEKFHSKSLADDIL</sequence>
<feature type="coiled-coil region" evidence="1">
    <location>
        <begin position="418"/>
        <end position="466"/>
    </location>
</feature>
<name>A0AAV2EHA5_9ROSI</name>
<feature type="compositionally biased region" description="Low complexity" evidence="2">
    <location>
        <begin position="252"/>
        <end position="263"/>
    </location>
</feature>
<dbReference type="PANTHER" id="PTHR35358:SF7">
    <property type="entry name" value="EXPRESSED PROTEIN"/>
    <property type="match status" value="1"/>
</dbReference>
<feature type="compositionally biased region" description="Polar residues" evidence="2">
    <location>
        <begin position="163"/>
        <end position="176"/>
    </location>
</feature>
<evidence type="ECO:0000313" key="4">
    <source>
        <dbReference type="Proteomes" id="UP001497516"/>
    </source>
</evidence>
<evidence type="ECO:0008006" key="5">
    <source>
        <dbReference type="Google" id="ProtNLM"/>
    </source>
</evidence>
<protein>
    <recommendedName>
        <fullName evidence="5">Phospholipase-like protein</fullName>
    </recommendedName>
</protein>